<organism evidence="7 8">
    <name type="scientific">Penicillium flavigenum</name>
    <dbReference type="NCBI Taxonomy" id="254877"/>
    <lineage>
        <taxon>Eukaryota</taxon>
        <taxon>Fungi</taxon>
        <taxon>Dikarya</taxon>
        <taxon>Ascomycota</taxon>
        <taxon>Pezizomycotina</taxon>
        <taxon>Eurotiomycetes</taxon>
        <taxon>Eurotiomycetidae</taxon>
        <taxon>Eurotiales</taxon>
        <taxon>Aspergillaceae</taxon>
        <taxon>Penicillium</taxon>
    </lineage>
</organism>
<evidence type="ECO:0000256" key="3">
    <source>
        <dbReference type="ARBA" id="ARBA00022777"/>
    </source>
</evidence>
<evidence type="ECO:0000256" key="2">
    <source>
        <dbReference type="ARBA" id="ARBA00022679"/>
    </source>
</evidence>
<dbReference type="EMBL" id="MLQL01000012">
    <property type="protein sequence ID" value="OQE22736.1"/>
    <property type="molecule type" value="Genomic_DNA"/>
</dbReference>
<accession>A0A1V6T9C6</accession>
<dbReference type="InterPro" id="IPR036554">
    <property type="entry name" value="GHMP_kinase_C_sf"/>
</dbReference>
<evidence type="ECO:0000313" key="8">
    <source>
        <dbReference type="Proteomes" id="UP000191342"/>
    </source>
</evidence>
<keyword evidence="1" id="KW-0963">Cytoplasm</keyword>
<comment type="caution">
    <text evidence="7">The sequence shown here is derived from an EMBL/GenBank/DDBJ whole genome shotgun (WGS) entry which is preliminary data.</text>
</comment>
<keyword evidence="4" id="KW-0460">Magnesium</keyword>
<dbReference type="OrthoDB" id="5236529at2759"/>
<dbReference type="Pfam" id="PF08544">
    <property type="entry name" value="GHMP_kinases_C"/>
    <property type="match status" value="1"/>
</dbReference>
<evidence type="ECO:0000256" key="5">
    <source>
        <dbReference type="ARBA" id="ARBA00023221"/>
    </source>
</evidence>
<dbReference type="Proteomes" id="UP000191342">
    <property type="component" value="Unassembled WGS sequence"/>
</dbReference>
<protein>
    <recommendedName>
        <fullName evidence="6">GHMP kinase C-terminal domain-containing protein</fullName>
    </recommendedName>
</protein>
<evidence type="ECO:0000259" key="6">
    <source>
        <dbReference type="Pfam" id="PF08544"/>
    </source>
</evidence>
<name>A0A1V6T9C6_9EURO</name>
<keyword evidence="3" id="KW-0418">Kinase</keyword>
<dbReference type="GO" id="GO:0019287">
    <property type="term" value="P:isopentenyl diphosphate biosynthetic process, mevalonate pathway"/>
    <property type="evidence" value="ECO:0007669"/>
    <property type="project" value="TreeGrafter"/>
</dbReference>
<keyword evidence="5" id="KW-0443">Lipid metabolism</keyword>
<sequence length="140" mass="15615">MAKRAVDRESSSNSKYPNNKRIRELVDYANIGWTKLTGAGGGGCAITLFRPDVEDQTTEELERKFTVVGFKTYETVLGADGVRVLWPAIFRNGDGKAGEEIDQEKFKNTDGVQGINELVGVGAQENREGWEFWTRDVSPR</sequence>
<gene>
    <name evidence="7" type="ORF">PENFLA_c012G06433</name>
</gene>
<dbReference type="GO" id="GO:0004496">
    <property type="term" value="F:mevalonate kinase activity"/>
    <property type="evidence" value="ECO:0007669"/>
    <property type="project" value="InterPro"/>
</dbReference>
<dbReference type="Gene3D" id="3.30.70.890">
    <property type="entry name" value="GHMP kinase, C-terminal domain"/>
    <property type="match status" value="1"/>
</dbReference>
<dbReference type="SUPFAM" id="SSF55060">
    <property type="entry name" value="GHMP Kinase, C-terminal domain"/>
    <property type="match status" value="1"/>
</dbReference>
<dbReference type="GO" id="GO:0006696">
    <property type="term" value="P:ergosterol biosynthetic process"/>
    <property type="evidence" value="ECO:0007669"/>
    <property type="project" value="TreeGrafter"/>
</dbReference>
<evidence type="ECO:0000256" key="1">
    <source>
        <dbReference type="ARBA" id="ARBA00022490"/>
    </source>
</evidence>
<evidence type="ECO:0000256" key="4">
    <source>
        <dbReference type="ARBA" id="ARBA00022842"/>
    </source>
</evidence>
<keyword evidence="5" id="KW-0753">Steroid metabolism</keyword>
<dbReference type="PANTHER" id="PTHR43290:SF2">
    <property type="entry name" value="MEVALONATE KINASE"/>
    <property type="match status" value="1"/>
</dbReference>
<dbReference type="AlphaFoldDB" id="A0A1V6T9C6"/>
<reference evidence="8" key="1">
    <citation type="journal article" date="2017" name="Nat. Microbiol.">
        <title>Global analysis of biosynthetic gene clusters reveals vast potential of secondary metabolite production in Penicillium species.</title>
        <authorList>
            <person name="Nielsen J.C."/>
            <person name="Grijseels S."/>
            <person name="Prigent S."/>
            <person name="Ji B."/>
            <person name="Dainat J."/>
            <person name="Nielsen K.F."/>
            <person name="Frisvad J.C."/>
            <person name="Workman M."/>
            <person name="Nielsen J."/>
        </authorList>
    </citation>
    <scope>NUCLEOTIDE SEQUENCE [LARGE SCALE GENOMIC DNA]</scope>
    <source>
        <strain evidence="8">IBT 14082</strain>
    </source>
</reference>
<keyword evidence="2" id="KW-0808">Transferase</keyword>
<proteinExistence type="predicted"/>
<feature type="domain" description="GHMP kinase C-terminal" evidence="6">
    <location>
        <begin position="13"/>
        <end position="65"/>
    </location>
</feature>
<dbReference type="PANTHER" id="PTHR43290">
    <property type="entry name" value="MEVALONATE KINASE"/>
    <property type="match status" value="1"/>
</dbReference>
<evidence type="ECO:0000313" key="7">
    <source>
        <dbReference type="EMBL" id="OQE22736.1"/>
    </source>
</evidence>
<dbReference type="STRING" id="254877.A0A1V6T9C6"/>
<dbReference type="GO" id="GO:0005524">
    <property type="term" value="F:ATP binding"/>
    <property type="evidence" value="ECO:0007669"/>
    <property type="project" value="InterPro"/>
</dbReference>
<keyword evidence="8" id="KW-1185">Reference proteome</keyword>
<dbReference type="InterPro" id="IPR006205">
    <property type="entry name" value="Mev_gal_kin"/>
</dbReference>
<dbReference type="InterPro" id="IPR013750">
    <property type="entry name" value="GHMP_kinase_C_dom"/>
</dbReference>
<dbReference type="GO" id="GO:0005829">
    <property type="term" value="C:cytosol"/>
    <property type="evidence" value="ECO:0007669"/>
    <property type="project" value="TreeGrafter"/>
</dbReference>